<evidence type="ECO:0000313" key="3">
    <source>
        <dbReference type="EMBL" id="WPU95267.1"/>
    </source>
</evidence>
<dbReference type="PANTHER" id="PTHR42924:SF3">
    <property type="entry name" value="POLYMERASE_HISTIDINOL PHOSPHATASE N-TERMINAL DOMAIN-CONTAINING PROTEIN"/>
    <property type="match status" value="1"/>
</dbReference>
<evidence type="ECO:0000313" key="4">
    <source>
        <dbReference type="Proteomes" id="UP001324380"/>
    </source>
</evidence>
<dbReference type="InterPro" id="IPR004013">
    <property type="entry name" value="PHP_dom"/>
</dbReference>
<name>A0ABZ0TQ60_9SPHI</name>
<proteinExistence type="predicted"/>
<keyword evidence="4" id="KW-1185">Reference proteome</keyword>
<organism evidence="3 4">
    <name type="scientific">Mucilaginibacter sabulilitoris</name>
    <dbReference type="NCBI Taxonomy" id="1173583"/>
    <lineage>
        <taxon>Bacteria</taxon>
        <taxon>Pseudomonadati</taxon>
        <taxon>Bacteroidota</taxon>
        <taxon>Sphingobacteriia</taxon>
        <taxon>Sphingobacteriales</taxon>
        <taxon>Sphingobacteriaceae</taxon>
        <taxon>Mucilaginibacter</taxon>
    </lineage>
</organism>
<evidence type="ECO:0000259" key="2">
    <source>
        <dbReference type="SMART" id="SM00481"/>
    </source>
</evidence>
<dbReference type="InterPro" id="IPR016195">
    <property type="entry name" value="Pol/histidinol_Pase-like"/>
</dbReference>
<dbReference type="InterPro" id="IPR052018">
    <property type="entry name" value="PHP_domain"/>
</dbReference>
<dbReference type="Pfam" id="PF02811">
    <property type="entry name" value="PHP"/>
    <property type="match status" value="1"/>
</dbReference>
<gene>
    <name evidence="3" type="ORF">SNE25_06990</name>
</gene>
<dbReference type="Gene3D" id="3.20.20.140">
    <property type="entry name" value="Metal-dependent hydrolases"/>
    <property type="match status" value="1"/>
</dbReference>
<dbReference type="RefSeq" id="WP_321564379.1">
    <property type="nucleotide sequence ID" value="NZ_CP139558.1"/>
</dbReference>
<evidence type="ECO:0000256" key="1">
    <source>
        <dbReference type="SAM" id="SignalP"/>
    </source>
</evidence>
<protein>
    <submittedName>
        <fullName evidence="3">Sb-PDE family phosphodiesterase</fullName>
    </submittedName>
</protein>
<feature type="domain" description="Polymerase/histidinol phosphatase N-terminal" evidence="2">
    <location>
        <begin position="45"/>
        <end position="122"/>
    </location>
</feature>
<sequence length="395" mass="45444">MKKIIMLCLILFTLMRTTSAQIQEKEDIQRHVFLPDIPGYKTLKCDFHMHTVFSDGHVWPSFRVNEALRDGLDAISITEHIDFEGFPDEIKRDYNKSYEIATDAAKNKGLLIIKGVEISPRVPPYHNNALFLTDANILPINYMKSGKKQFVMKDNMTHEELLAPFLEAKKQGAFVSYNHPGYSWWDKKDTAIFTSFHKELLDKKILSGIEVVNSGVYNIIAHRLAMKYNLTMLCNTDEHYDMYPRYAKTHRPMTLVFAKDKTTEGIKEALISRRTALYFDDYIIARPTEAEAFFKAAVQATTERQTRNGEPILLVHLFNNSDVPFHVRAASDYNIEKYPLGQISLAAHDTTTVILKAIWKYPKETTLTMHVTNILVSPDEDLNTRFKLLTGEDKK</sequence>
<dbReference type="Proteomes" id="UP001324380">
    <property type="component" value="Chromosome"/>
</dbReference>
<accession>A0ABZ0TQ60</accession>
<dbReference type="SMART" id="SM00481">
    <property type="entry name" value="POLIIIAc"/>
    <property type="match status" value="1"/>
</dbReference>
<dbReference type="PANTHER" id="PTHR42924">
    <property type="entry name" value="EXONUCLEASE"/>
    <property type="match status" value="1"/>
</dbReference>
<feature type="signal peptide" evidence="1">
    <location>
        <begin position="1"/>
        <end position="22"/>
    </location>
</feature>
<dbReference type="Pfam" id="PF16392">
    <property type="entry name" value="DUF5001"/>
    <property type="match status" value="1"/>
</dbReference>
<dbReference type="EMBL" id="CP139558">
    <property type="protein sequence ID" value="WPU95267.1"/>
    <property type="molecule type" value="Genomic_DNA"/>
</dbReference>
<dbReference type="InterPro" id="IPR003141">
    <property type="entry name" value="Pol/His_phosphatase_N"/>
</dbReference>
<reference evidence="3 4" key="1">
    <citation type="submission" date="2023-11" db="EMBL/GenBank/DDBJ databases">
        <title>Analysis of the Genomes of Mucilaginibacter gossypii cycad 4 and M. sabulilitoris SNA2: microbes with the potential for plant growth promotion.</title>
        <authorList>
            <person name="Hirsch A.M."/>
            <person name="Humm E."/>
            <person name="Rubbi M."/>
            <person name="Del Vecchio G."/>
            <person name="Ha S.M."/>
            <person name="Pellegrini M."/>
            <person name="Gunsalus R.P."/>
        </authorList>
    </citation>
    <scope>NUCLEOTIDE SEQUENCE [LARGE SCALE GENOMIC DNA]</scope>
    <source>
        <strain evidence="3 4">SNA2</strain>
    </source>
</reference>
<dbReference type="InterPro" id="IPR032165">
    <property type="entry name" value="DUF5001"/>
</dbReference>
<dbReference type="SUPFAM" id="SSF89550">
    <property type="entry name" value="PHP domain-like"/>
    <property type="match status" value="1"/>
</dbReference>
<feature type="chain" id="PRO_5047352976" evidence="1">
    <location>
        <begin position="23"/>
        <end position="395"/>
    </location>
</feature>
<keyword evidence="1" id="KW-0732">Signal</keyword>